<feature type="region of interest" description="Disordered" evidence="1">
    <location>
        <begin position="44"/>
        <end position="312"/>
    </location>
</feature>
<organism evidence="2 3">
    <name type="scientific">Aureobasidium uvarum</name>
    <dbReference type="NCBI Taxonomy" id="2773716"/>
    <lineage>
        <taxon>Eukaryota</taxon>
        <taxon>Fungi</taxon>
        <taxon>Dikarya</taxon>
        <taxon>Ascomycota</taxon>
        <taxon>Pezizomycotina</taxon>
        <taxon>Dothideomycetes</taxon>
        <taxon>Dothideomycetidae</taxon>
        <taxon>Dothideales</taxon>
        <taxon>Saccotheciaceae</taxon>
        <taxon>Aureobasidium</taxon>
    </lineage>
</organism>
<evidence type="ECO:0000313" key="2">
    <source>
        <dbReference type="EMBL" id="CAD0115057.1"/>
    </source>
</evidence>
<feature type="compositionally biased region" description="Low complexity" evidence="1">
    <location>
        <begin position="151"/>
        <end position="166"/>
    </location>
</feature>
<dbReference type="EMBL" id="CAINUL010000019">
    <property type="protein sequence ID" value="CAD0115057.1"/>
    <property type="molecule type" value="Genomic_DNA"/>
</dbReference>
<gene>
    <name evidence="2" type="ORF">AWRI4620_LOCUS9312</name>
</gene>
<sequence>MAPGSGRSVIEPPRPGKEYPPMTAGAHKKVFGGERVSLLDVLKKVRPHSPTTQALEERASREGPANVDDETPMQKFTEEDWVRIQDEAIPLASKAPERKKKAEVQQRDQRAARRREKEPIEQPAARRSGRRTEEVSYAESDSGSEYAEPTSASSSGSSKLFVSPVSEKFSPRPRGVKRKRATEKETTAAATRSPSRSVTPAPPIKRHSTRRTTLADSDDEMSGLYSRSRSITPAPPIRKYRARRTTLADSDDEMTEASRSHSVTPAPPVKKRRVAGRLSTVLEDSDDEMMERSPSRKRSVTPVPPIKKRTGR</sequence>
<evidence type="ECO:0000313" key="3">
    <source>
        <dbReference type="Proteomes" id="UP000745764"/>
    </source>
</evidence>
<comment type="caution">
    <text evidence="2">The sequence shown here is derived from an EMBL/GenBank/DDBJ whole genome shotgun (WGS) entry which is preliminary data.</text>
</comment>
<accession>A0A9N8PYG0</accession>
<proteinExistence type="predicted"/>
<feature type="compositionally biased region" description="Basic and acidic residues" evidence="1">
    <location>
        <begin position="76"/>
        <end position="86"/>
    </location>
</feature>
<keyword evidence="3" id="KW-1185">Reference proteome</keyword>
<dbReference type="AlphaFoldDB" id="A0A9N8PYG0"/>
<feature type="compositionally biased region" description="Basic and acidic residues" evidence="1">
    <location>
        <begin position="100"/>
        <end position="120"/>
    </location>
</feature>
<feature type="region of interest" description="Disordered" evidence="1">
    <location>
        <begin position="1"/>
        <end position="26"/>
    </location>
</feature>
<name>A0A9N8PYG0_9PEZI</name>
<reference evidence="2" key="1">
    <citation type="submission" date="2020-06" db="EMBL/GenBank/DDBJ databases">
        <authorList>
            <person name="Onetto C."/>
        </authorList>
    </citation>
    <scope>NUCLEOTIDE SEQUENCE</scope>
</reference>
<dbReference type="OrthoDB" id="3897494at2759"/>
<evidence type="ECO:0000256" key="1">
    <source>
        <dbReference type="SAM" id="MobiDB-lite"/>
    </source>
</evidence>
<protein>
    <submittedName>
        <fullName evidence="2">Uncharacterized protein</fullName>
    </submittedName>
</protein>
<dbReference type="Proteomes" id="UP000745764">
    <property type="component" value="Unassembled WGS sequence"/>
</dbReference>